<dbReference type="PIRSF" id="PIRSF017393">
    <property type="entry name" value="MTase_SAV2177"/>
    <property type="match status" value="1"/>
</dbReference>
<dbReference type="GO" id="GO:0008168">
    <property type="term" value="F:methyltransferase activity"/>
    <property type="evidence" value="ECO:0007669"/>
    <property type="project" value="UniProtKB-KW"/>
</dbReference>
<dbReference type="SUPFAM" id="SSF53335">
    <property type="entry name" value="S-adenosyl-L-methionine-dependent methyltransferases"/>
    <property type="match status" value="1"/>
</dbReference>
<dbReference type="RefSeq" id="WP_070009951.1">
    <property type="nucleotide sequence ID" value="NZ_LJGS01000038.1"/>
</dbReference>
<keyword evidence="2" id="KW-1185">Reference proteome</keyword>
<dbReference type="STRING" id="933944.AN215_05445"/>
<dbReference type="Pfam" id="PF04672">
    <property type="entry name" value="Methyltransf_19"/>
    <property type="match status" value="1"/>
</dbReference>
<dbReference type="GO" id="GO:0032259">
    <property type="term" value="P:methylation"/>
    <property type="evidence" value="ECO:0007669"/>
    <property type="project" value="UniProtKB-KW"/>
</dbReference>
<sequence>MTANDEIDISRPHPARVYDYWLNGKSHYEADAAAAERVVRVWPGVVLGARLNREFMHRATRWLANEAGVRQFLDIGSGIPTEPNLHQVAQAVAPETRAVYVDNDPIVLAHAQELLSSTPQGRTAYLQADFTEPESILASPELGETLDLGRPVALSLIALLHFITDERGAYDIVRRYMDALPSGSYLVVSHATADFDPDLLTRVAEAYQSTVAEGQIRSSSEVNRFFEGLELVDPGVVVAHRWRHDGDEAQADITDAEFPVYGGVARKP</sequence>
<accession>A0A1E7JSN8</accession>
<keyword evidence="1" id="KW-0489">Methyltransferase</keyword>
<reference evidence="1 2" key="1">
    <citation type="journal article" date="2016" name="Front. Microbiol.">
        <title>Comparative Genomics Analysis of Streptomyces Species Reveals Their Adaptation to the Marine Environment and Their Diversity at the Genomic Level.</title>
        <authorList>
            <person name="Tian X."/>
            <person name="Zhang Z."/>
            <person name="Yang T."/>
            <person name="Chen M."/>
            <person name="Li J."/>
            <person name="Chen F."/>
            <person name="Yang J."/>
            <person name="Li W."/>
            <person name="Zhang B."/>
            <person name="Zhang Z."/>
            <person name="Wu J."/>
            <person name="Zhang C."/>
            <person name="Long L."/>
            <person name="Xiao J."/>
        </authorList>
    </citation>
    <scope>NUCLEOTIDE SEQUENCE [LARGE SCALE GENOMIC DNA]</scope>
    <source>
        <strain evidence="1 2">SCSIO 10390</strain>
    </source>
</reference>
<dbReference type="EMBL" id="LJGT01000037">
    <property type="protein sequence ID" value="OEU91913.1"/>
    <property type="molecule type" value="Genomic_DNA"/>
</dbReference>
<dbReference type="AlphaFoldDB" id="A0A1E7JSN8"/>
<dbReference type="Proteomes" id="UP000176087">
    <property type="component" value="Unassembled WGS sequence"/>
</dbReference>
<protein>
    <submittedName>
        <fullName evidence="1">Methyltransferase</fullName>
    </submittedName>
</protein>
<gene>
    <name evidence="1" type="ORF">AN215_05445</name>
</gene>
<proteinExistence type="predicted"/>
<evidence type="ECO:0000313" key="1">
    <source>
        <dbReference type="EMBL" id="OEU91913.1"/>
    </source>
</evidence>
<dbReference type="InterPro" id="IPR006764">
    <property type="entry name" value="SAM_dep_MeTrfase_SAV2177_type"/>
</dbReference>
<dbReference type="Gene3D" id="3.40.50.150">
    <property type="entry name" value="Vaccinia Virus protein VP39"/>
    <property type="match status" value="1"/>
</dbReference>
<comment type="caution">
    <text evidence="1">The sequence shown here is derived from an EMBL/GenBank/DDBJ whole genome shotgun (WGS) entry which is preliminary data.</text>
</comment>
<evidence type="ECO:0000313" key="2">
    <source>
        <dbReference type="Proteomes" id="UP000176087"/>
    </source>
</evidence>
<name>A0A1E7JSN8_9ACTN</name>
<keyword evidence="1" id="KW-0808">Transferase</keyword>
<dbReference type="PATRIC" id="fig|933944.5.peg.1560"/>
<organism evidence="1 2">
    <name type="scientific">Streptomyces abyssalis</name>
    <dbReference type="NCBI Taxonomy" id="933944"/>
    <lineage>
        <taxon>Bacteria</taxon>
        <taxon>Bacillati</taxon>
        <taxon>Actinomycetota</taxon>
        <taxon>Actinomycetes</taxon>
        <taxon>Kitasatosporales</taxon>
        <taxon>Streptomycetaceae</taxon>
        <taxon>Streptomyces</taxon>
    </lineage>
</organism>
<dbReference type="InterPro" id="IPR029063">
    <property type="entry name" value="SAM-dependent_MTases_sf"/>
</dbReference>